<evidence type="ECO:0000313" key="1">
    <source>
        <dbReference type="EMBL" id="PVE72073.1"/>
    </source>
</evidence>
<dbReference type="Proteomes" id="UP000244649">
    <property type="component" value="Unassembled WGS sequence"/>
</dbReference>
<proteinExistence type="predicted"/>
<protein>
    <submittedName>
        <fullName evidence="1">Uncharacterized protein</fullName>
    </submittedName>
</protein>
<dbReference type="AlphaFoldDB" id="A0A2T7WIC1"/>
<sequence length="85" mass="9552">MDTEGPRWHPQLLAREEPPAHWVMRDARHVVAGTIELRRTEDGPRYRVEHRGTVIGWAATLKVATERLHRAIISEAVPGGGVNGR</sequence>
<dbReference type="RefSeq" id="WP_116537635.1">
    <property type="nucleotide sequence ID" value="NZ_JAQDQE010000008.1"/>
</dbReference>
<gene>
    <name evidence="1" type="ORF">DC432_09170</name>
</gene>
<accession>A0A2T7WIC1</accession>
<evidence type="ECO:0000313" key="2">
    <source>
        <dbReference type="Proteomes" id="UP000244649"/>
    </source>
</evidence>
<reference evidence="1 2" key="1">
    <citation type="submission" date="2018-04" db="EMBL/GenBank/DDBJ databases">
        <authorList>
            <person name="Go L.Y."/>
            <person name="Mitchell J.A."/>
        </authorList>
    </citation>
    <scope>NUCLEOTIDE SEQUENCE [LARGE SCALE GENOMIC DNA]</scope>
    <source>
        <strain evidence="1 2">TPD7010</strain>
    </source>
</reference>
<comment type="caution">
    <text evidence="1">The sequence shown here is derived from an EMBL/GenBank/DDBJ whole genome shotgun (WGS) entry which is preliminary data.</text>
</comment>
<name>A0A2T7WIC1_MICTE</name>
<dbReference type="EMBL" id="QDFT01000019">
    <property type="protein sequence ID" value="PVE72073.1"/>
    <property type="molecule type" value="Genomic_DNA"/>
</dbReference>
<organism evidence="1 2">
    <name type="scientific">Microbacterium testaceum</name>
    <name type="common">Aureobacterium testaceum</name>
    <name type="synonym">Brevibacterium testaceum</name>
    <dbReference type="NCBI Taxonomy" id="2033"/>
    <lineage>
        <taxon>Bacteria</taxon>
        <taxon>Bacillati</taxon>
        <taxon>Actinomycetota</taxon>
        <taxon>Actinomycetes</taxon>
        <taxon>Micrococcales</taxon>
        <taxon>Microbacteriaceae</taxon>
        <taxon>Microbacterium</taxon>
    </lineage>
</organism>